<keyword evidence="6 10" id="KW-0067">ATP-binding</keyword>
<dbReference type="Gene3D" id="1.10.730.10">
    <property type="entry name" value="Isoleucyl-tRNA Synthetase, Domain 1"/>
    <property type="match status" value="1"/>
</dbReference>
<feature type="domain" description="DALR anticodon binding" evidence="12">
    <location>
        <begin position="416"/>
        <end position="537"/>
    </location>
</feature>
<dbReference type="EC" id="6.1.1.19" evidence="10"/>
<evidence type="ECO:0000313" key="14">
    <source>
        <dbReference type="EMBL" id="HGK64123.1"/>
    </source>
</evidence>
<keyword evidence="5 10" id="KW-0547">Nucleotide-binding</keyword>
<evidence type="ECO:0000256" key="3">
    <source>
        <dbReference type="ARBA" id="ARBA00022490"/>
    </source>
</evidence>
<keyword evidence="8 10" id="KW-0030">Aminoacyl-tRNA synthetase</keyword>
<evidence type="ECO:0000256" key="6">
    <source>
        <dbReference type="ARBA" id="ARBA00022840"/>
    </source>
</evidence>
<dbReference type="Pfam" id="PF00750">
    <property type="entry name" value="tRNA-synt_1d"/>
    <property type="match status" value="1"/>
</dbReference>
<sequence length="537" mass="62602">MLRKKDMLSEKIISTLKNAEIEIPEGHEIEFIKEENFGDYASNVLFLLSKKLKKSPLEIGKEVLERIKTDTDYEKIEIGGNGFLNFTFAFDFLRKELKKVFSPDYLSFDIGKKKKINLEFISANPTGPLSVVQARAGAYGNALANLLRFVNYEVFTEYYINDCGTQVDLLEKSLIYRINELKGIKSEFPQGGYPGEYLITIAQKILANNIPKEKWREYLLNEIISEQKEVLRKFGINFDSFVYESSISQYQEKILEILREKNLVYEKDGALFFKSSLFNDSEDRVLITQNKRATYFLNDLAYHYYKIKRGFEIIVNIWGPDHHGYIPRMTAGIKSLGFDTNNFLVIIAQQVSLEREGEKVKMSKRGGEFITLEEVLEEVGSDPLKFFLLLRKPSQHLTFDLELIKKATKENPYFYVQYAHARICSIERHGKEKGYDFDQLLTNVNLEYLTTKEERSLMLTILKFKDIIIQAVKEFAPHILVYYLLELAEKFHYFYEKERVITDDLELTKARVYLAFCCRKIISKALEILGIKPLEKM</sequence>
<dbReference type="PRINTS" id="PR01038">
    <property type="entry name" value="TRNASYNTHARG"/>
</dbReference>
<proteinExistence type="inferred from homology"/>
<feature type="short sequence motif" description="'HIGH' region" evidence="10">
    <location>
        <begin position="123"/>
        <end position="133"/>
    </location>
</feature>
<dbReference type="InterPro" id="IPR014729">
    <property type="entry name" value="Rossmann-like_a/b/a_fold"/>
</dbReference>
<dbReference type="SUPFAM" id="SSF52374">
    <property type="entry name" value="Nucleotidylyl transferase"/>
    <property type="match status" value="1"/>
</dbReference>
<keyword evidence="3 10" id="KW-0963">Cytoplasm</keyword>
<dbReference type="Pfam" id="PF05746">
    <property type="entry name" value="DALR_1"/>
    <property type="match status" value="1"/>
</dbReference>
<protein>
    <recommendedName>
        <fullName evidence="10">Arginine--tRNA ligase</fullName>
        <ecNumber evidence="10">6.1.1.19</ecNumber>
    </recommendedName>
    <alternativeName>
        <fullName evidence="10">Arginyl-tRNA synthetase</fullName>
        <shortName evidence="10">ArgRS</shortName>
    </alternativeName>
</protein>
<evidence type="ECO:0000259" key="13">
    <source>
        <dbReference type="SMART" id="SM01016"/>
    </source>
</evidence>
<dbReference type="EMBL" id="DTDR01000145">
    <property type="protein sequence ID" value="HGK64123.1"/>
    <property type="molecule type" value="Genomic_DNA"/>
</dbReference>
<comment type="subunit">
    <text evidence="10">Monomer.</text>
</comment>
<dbReference type="GO" id="GO:0004814">
    <property type="term" value="F:arginine-tRNA ligase activity"/>
    <property type="evidence" value="ECO:0007669"/>
    <property type="project" value="UniProtKB-UniRule"/>
</dbReference>
<dbReference type="InterPro" id="IPR008909">
    <property type="entry name" value="DALR_anticod-bd"/>
</dbReference>
<comment type="subcellular location">
    <subcellularLocation>
        <location evidence="1 10">Cytoplasm</location>
    </subcellularLocation>
</comment>
<dbReference type="GO" id="GO:0005524">
    <property type="term" value="F:ATP binding"/>
    <property type="evidence" value="ECO:0007669"/>
    <property type="project" value="UniProtKB-UniRule"/>
</dbReference>
<feature type="domain" description="Arginyl tRNA synthetase N-terminal" evidence="13">
    <location>
        <begin position="2"/>
        <end position="88"/>
    </location>
</feature>
<accession>A0A7V3ZVW9</accession>
<evidence type="ECO:0000256" key="4">
    <source>
        <dbReference type="ARBA" id="ARBA00022598"/>
    </source>
</evidence>
<dbReference type="CDD" id="cd00671">
    <property type="entry name" value="ArgRS_core"/>
    <property type="match status" value="1"/>
</dbReference>
<comment type="catalytic activity">
    <reaction evidence="9 10">
        <text>tRNA(Arg) + L-arginine + ATP = L-arginyl-tRNA(Arg) + AMP + diphosphate</text>
        <dbReference type="Rhea" id="RHEA:20301"/>
        <dbReference type="Rhea" id="RHEA-COMP:9658"/>
        <dbReference type="Rhea" id="RHEA-COMP:9673"/>
        <dbReference type="ChEBI" id="CHEBI:30616"/>
        <dbReference type="ChEBI" id="CHEBI:32682"/>
        <dbReference type="ChEBI" id="CHEBI:33019"/>
        <dbReference type="ChEBI" id="CHEBI:78442"/>
        <dbReference type="ChEBI" id="CHEBI:78513"/>
        <dbReference type="ChEBI" id="CHEBI:456215"/>
        <dbReference type="EC" id="6.1.1.19"/>
    </reaction>
</comment>
<dbReference type="InterPro" id="IPR035684">
    <property type="entry name" value="ArgRS_core"/>
</dbReference>
<evidence type="ECO:0000256" key="1">
    <source>
        <dbReference type="ARBA" id="ARBA00004496"/>
    </source>
</evidence>
<dbReference type="GO" id="GO:0006420">
    <property type="term" value="P:arginyl-tRNA aminoacylation"/>
    <property type="evidence" value="ECO:0007669"/>
    <property type="project" value="UniProtKB-UniRule"/>
</dbReference>
<comment type="similarity">
    <text evidence="2 10 11">Belongs to the class-I aminoacyl-tRNA synthetase family.</text>
</comment>
<dbReference type="InterPro" id="IPR009080">
    <property type="entry name" value="tRNAsynth_Ia_anticodon-bd"/>
</dbReference>
<reference evidence="14" key="1">
    <citation type="journal article" date="2020" name="mSystems">
        <title>Genome- and Community-Level Interaction Insights into Carbon Utilization and Element Cycling Functions of Hydrothermarchaeota in Hydrothermal Sediment.</title>
        <authorList>
            <person name="Zhou Z."/>
            <person name="Liu Y."/>
            <person name="Xu W."/>
            <person name="Pan J."/>
            <person name="Luo Z.H."/>
            <person name="Li M."/>
        </authorList>
    </citation>
    <scope>NUCLEOTIDE SEQUENCE [LARGE SCALE GENOMIC DNA]</scope>
    <source>
        <strain evidence="14">SpSt-697</strain>
    </source>
</reference>
<dbReference type="SMART" id="SM01016">
    <property type="entry name" value="Arg_tRNA_synt_N"/>
    <property type="match status" value="1"/>
</dbReference>
<evidence type="ECO:0000256" key="8">
    <source>
        <dbReference type="ARBA" id="ARBA00023146"/>
    </source>
</evidence>
<dbReference type="AlphaFoldDB" id="A0A7V3ZVW9"/>
<evidence type="ECO:0000256" key="10">
    <source>
        <dbReference type="HAMAP-Rule" id="MF_00123"/>
    </source>
</evidence>
<dbReference type="Pfam" id="PF03485">
    <property type="entry name" value="Arg_tRNA_synt_N"/>
    <property type="match status" value="1"/>
</dbReference>
<dbReference type="GO" id="GO:0005737">
    <property type="term" value="C:cytoplasm"/>
    <property type="evidence" value="ECO:0007669"/>
    <property type="project" value="UniProtKB-SubCell"/>
</dbReference>
<dbReference type="PANTHER" id="PTHR11956:SF5">
    <property type="entry name" value="ARGININE--TRNA LIGASE, CYTOPLASMIC"/>
    <property type="match status" value="1"/>
</dbReference>
<gene>
    <name evidence="10" type="primary">argS</name>
    <name evidence="14" type="ORF">ENU74_06000</name>
</gene>
<keyword evidence="4 10" id="KW-0436">Ligase</keyword>
<dbReference type="NCBIfam" id="TIGR00456">
    <property type="entry name" value="argS"/>
    <property type="match status" value="1"/>
</dbReference>
<evidence type="ECO:0000256" key="9">
    <source>
        <dbReference type="ARBA" id="ARBA00049339"/>
    </source>
</evidence>
<evidence type="ECO:0000259" key="12">
    <source>
        <dbReference type="SMART" id="SM00836"/>
    </source>
</evidence>
<comment type="caution">
    <text evidence="14">The sequence shown here is derived from an EMBL/GenBank/DDBJ whole genome shotgun (WGS) entry which is preliminary data.</text>
</comment>
<dbReference type="Gene3D" id="3.40.50.620">
    <property type="entry name" value="HUPs"/>
    <property type="match status" value="1"/>
</dbReference>
<organism evidence="14">
    <name type="scientific">candidate division WOR-3 bacterium</name>
    <dbReference type="NCBI Taxonomy" id="2052148"/>
    <lineage>
        <taxon>Bacteria</taxon>
        <taxon>Bacteria division WOR-3</taxon>
    </lineage>
</organism>
<dbReference type="Gene3D" id="3.30.1360.70">
    <property type="entry name" value="Arginyl tRNA synthetase N-terminal domain"/>
    <property type="match status" value="1"/>
</dbReference>
<dbReference type="PANTHER" id="PTHR11956">
    <property type="entry name" value="ARGINYL-TRNA SYNTHETASE"/>
    <property type="match status" value="1"/>
</dbReference>
<dbReference type="SUPFAM" id="SSF55190">
    <property type="entry name" value="Arginyl-tRNA synthetase (ArgRS), N-terminal 'additional' domain"/>
    <property type="match status" value="1"/>
</dbReference>
<dbReference type="InterPro" id="IPR005148">
    <property type="entry name" value="Arg-tRNA-synth_N"/>
</dbReference>
<dbReference type="HAMAP" id="MF_00123">
    <property type="entry name" value="Arg_tRNA_synth"/>
    <property type="match status" value="1"/>
</dbReference>
<dbReference type="FunFam" id="1.10.730.10:FF:000008">
    <property type="entry name" value="Arginine--tRNA ligase"/>
    <property type="match status" value="1"/>
</dbReference>
<name>A0A7V3ZVW9_UNCW3</name>
<evidence type="ECO:0000256" key="5">
    <source>
        <dbReference type="ARBA" id="ARBA00022741"/>
    </source>
</evidence>
<dbReference type="SUPFAM" id="SSF47323">
    <property type="entry name" value="Anticodon-binding domain of a subclass of class I aminoacyl-tRNA synthetases"/>
    <property type="match status" value="1"/>
</dbReference>
<dbReference type="InterPro" id="IPR036695">
    <property type="entry name" value="Arg-tRNA-synth_N_sf"/>
</dbReference>
<dbReference type="SMART" id="SM00836">
    <property type="entry name" value="DALR_1"/>
    <property type="match status" value="1"/>
</dbReference>
<evidence type="ECO:0000256" key="2">
    <source>
        <dbReference type="ARBA" id="ARBA00005594"/>
    </source>
</evidence>
<evidence type="ECO:0000256" key="11">
    <source>
        <dbReference type="RuleBase" id="RU363038"/>
    </source>
</evidence>
<keyword evidence="7 10" id="KW-0648">Protein biosynthesis</keyword>
<evidence type="ECO:0000256" key="7">
    <source>
        <dbReference type="ARBA" id="ARBA00022917"/>
    </source>
</evidence>
<dbReference type="InterPro" id="IPR001278">
    <property type="entry name" value="Arg-tRNA-ligase"/>
</dbReference>